<sequence length="156" mass="18674">MKYSKIILLFIFILFGSILFLNFSSTKDYQFSSFHDFENSEAFSWFFDELPIDSHNIKLITNVETNEMILIFETNKNIYPLFNTTELGRNNFFKYKIPLKIKVNDKNIKIFCFFDKEGNHYLVYKTYNKNTIKYIFIRSSIDSGVECTETIMRHNI</sequence>
<dbReference type="EMBL" id="CP031700">
    <property type="protein sequence ID" value="QEY26665.1"/>
    <property type="molecule type" value="Genomic_DNA"/>
</dbReference>
<name>A0A5J6PVR9_9NEIS</name>
<dbReference type="Proteomes" id="UP000325713">
    <property type="component" value="Chromosome"/>
</dbReference>
<dbReference type="OrthoDB" id="10013321at2"/>
<keyword evidence="2" id="KW-1185">Reference proteome</keyword>
<gene>
    <name evidence="1" type="ORF">D0T92_09085</name>
</gene>
<protein>
    <submittedName>
        <fullName evidence="1">Uncharacterized protein</fullName>
    </submittedName>
</protein>
<proteinExistence type="predicted"/>
<dbReference type="KEGG" id="nzl:D0T92_09085"/>
<dbReference type="RefSeq" id="WP_151052147.1">
    <property type="nucleotide sequence ID" value="NZ_CP031700.1"/>
</dbReference>
<evidence type="ECO:0000313" key="1">
    <source>
        <dbReference type="EMBL" id="QEY26665.1"/>
    </source>
</evidence>
<reference evidence="1 2" key="1">
    <citation type="submission" date="2018-08" db="EMBL/GenBank/DDBJ databases">
        <title>Neisseria zalophi ATCC BAA-2455 complete genome.</title>
        <authorList>
            <person name="Veseli I.A."/>
            <person name="Buttler R."/>
            <person name="Mascarenhas dos Santos A.C."/>
            <person name="Pombert J.-F."/>
        </authorList>
    </citation>
    <scope>NUCLEOTIDE SEQUENCE [LARGE SCALE GENOMIC DNA]</scope>
    <source>
        <strain evidence="1 2">ATCC BAA-2455</strain>
    </source>
</reference>
<evidence type="ECO:0000313" key="2">
    <source>
        <dbReference type="Proteomes" id="UP000325713"/>
    </source>
</evidence>
<organism evidence="1 2">
    <name type="scientific">Neisseria zalophi</name>
    <dbReference type="NCBI Taxonomy" id="640030"/>
    <lineage>
        <taxon>Bacteria</taxon>
        <taxon>Pseudomonadati</taxon>
        <taxon>Pseudomonadota</taxon>
        <taxon>Betaproteobacteria</taxon>
        <taxon>Neisseriales</taxon>
        <taxon>Neisseriaceae</taxon>
        <taxon>Neisseria</taxon>
    </lineage>
</organism>
<dbReference type="AlphaFoldDB" id="A0A5J6PVR9"/>
<accession>A0A5J6PVR9</accession>